<evidence type="ECO:0000256" key="1">
    <source>
        <dbReference type="SAM" id="MobiDB-lite"/>
    </source>
</evidence>
<name>A0A835ZGC0_9STRA</name>
<dbReference type="SUPFAM" id="SSF160443">
    <property type="entry name" value="SMR domain-like"/>
    <property type="match status" value="2"/>
</dbReference>
<reference evidence="3" key="1">
    <citation type="submission" date="2021-02" db="EMBL/GenBank/DDBJ databases">
        <title>First Annotated Genome of the Yellow-green Alga Tribonema minus.</title>
        <authorList>
            <person name="Mahan K.M."/>
        </authorList>
    </citation>
    <scope>NUCLEOTIDE SEQUENCE</scope>
    <source>
        <strain evidence="3">UTEX B ZZ1240</strain>
    </source>
</reference>
<dbReference type="PANTHER" id="PTHR47417:SF1">
    <property type="entry name" value="SMR DOMAIN-CONTAINING PROTEIN YPL199C"/>
    <property type="match status" value="1"/>
</dbReference>
<dbReference type="SMART" id="SM00463">
    <property type="entry name" value="SMR"/>
    <property type="match status" value="1"/>
</dbReference>
<sequence length="278" mass="31286">MDAFIKGLRFVVKTLLECTSSTNVAEPQDQQQQQQSGKTYDPQQDYKAPDSEEQEQYKPVRPTSTGDVEIGRLTRYDSNICDFKQFDSQGNRIFPEADACREEADREAKLRGECYDQSQEAYNAGDGAKAKELSNKGKDHGRRMEEANARAVRAIVDPQRAEETGCLDLHGLRVAEAEAVTRDFLLDHRNRGQFEELEVITGAGNHSTNHKAKIKHGRVITAPNHKAKIKELEAITGKGNDGINQRAKPMVEDMLRDMQFNFHSKNEGAYVITLSSRQ</sequence>
<dbReference type="Pfam" id="PF08590">
    <property type="entry name" value="DUF1771"/>
    <property type="match status" value="1"/>
</dbReference>
<gene>
    <name evidence="3" type="ORF">JKP88DRAFT_351974</name>
</gene>
<dbReference type="InterPro" id="IPR013899">
    <property type="entry name" value="DUF1771"/>
</dbReference>
<proteinExistence type="predicted"/>
<keyword evidence="4" id="KW-1185">Reference proteome</keyword>
<feature type="compositionally biased region" description="Basic and acidic residues" evidence="1">
    <location>
        <begin position="47"/>
        <end position="58"/>
    </location>
</feature>
<evidence type="ECO:0000313" key="3">
    <source>
        <dbReference type="EMBL" id="KAG5192376.1"/>
    </source>
</evidence>
<feature type="domain" description="Smr" evidence="2">
    <location>
        <begin position="167"/>
        <end position="215"/>
    </location>
</feature>
<dbReference type="EMBL" id="JAFCMP010000007">
    <property type="protein sequence ID" value="KAG5192376.1"/>
    <property type="molecule type" value="Genomic_DNA"/>
</dbReference>
<dbReference type="InterPro" id="IPR036063">
    <property type="entry name" value="Smr_dom_sf"/>
</dbReference>
<dbReference type="Gene3D" id="3.30.1370.110">
    <property type="match status" value="1"/>
</dbReference>
<dbReference type="PANTHER" id="PTHR47417">
    <property type="entry name" value="SMR DOMAIN-CONTAINING PROTEIN YPL199C"/>
    <property type="match status" value="1"/>
</dbReference>
<dbReference type="InterPro" id="IPR053020">
    <property type="entry name" value="Smr_domain_protein"/>
</dbReference>
<dbReference type="Pfam" id="PF01713">
    <property type="entry name" value="Smr"/>
    <property type="match status" value="1"/>
</dbReference>
<feature type="region of interest" description="Disordered" evidence="1">
    <location>
        <begin position="23"/>
        <end position="69"/>
    </location>
</feature>
<dbReference type="OrthoDB" id="3231855at2759"/>
<dbReference type="SMART" id="SM01162">
    <property type="entry name" value="DUF1771"/>
    <property type="match status" value="1"/>
</dbReference>
<protein>
    <recommendedName>
        <fullName evidence="2">Smr domain-containing protein</fullName>
    </recommendedName>
</protein>
<dbReference type="Proteomes" id="UP000664859">
    <property type="component" value="Unassembled WGS sequence"/>
</dbReference>
<accession>A0A835ZGC0</accession>
<dbReference type="PROSITE" id="PS50828">
    <property type="entry name" value="SMR"/>
    <property type="match status" value="1"/>
</dbReference>
<organism evidence="3 4">
    <name type="scientific">Tribonema minus</name>
    <dbReference type="NCBI Taxonomy" id="303371"/>
    <lineage>
        <taxon>Eukaryota</taxon>
        <taxon>Sar</taxon>
        <taxon>Stramenopiles</taxon>
        <taxon>Ochrophyta</taxon>
        <taxon>PX clade</taxon>
        <taxon>Xanthophyceae</taxon>
        <taxon>Tribonematales</taxon>
        <taxon>Tribonemataceae</taxon>
        <taxon>Tribonema</taxon>
    </lineage>
</organism>
<dbReference type="InterPro" id="IPR002625">
    <property type="entry name" value="Smr_dom"/>
</dbReference>
<comment type="caution">
    <text evidence="3">The sequence shown here is derived from an EMBL/GenBank/DDBJ whole genome shotgun (WGS) entry which is preliminary data.</text>
</comment>
<evidence type="ECO:0000259" key="2">
    <source>
        <dbReference type="PROSITE" id="PS50828"/>
    </source>
</evidence>
<evidence type="ECO:0000313" key="4">
    <source>
        <dbReference type="Proteomes" id="UP000664859"/>
    </source>
</evidence>
<dbReference type="AlphaFoldDB" id="A0A835ZGC0"/>